<gene>
    <name evidence="1" type="ORF">CEXT_243011</name>
</gene>
<name>A0AAV4YBF4_CAEEX</name>
<comment type="caution">
    <text evidence="1">The sequence shown here is derived from an EMBL/GenBank/DDBJ whole genome shotgun (WGS) entry which is preliminary data.</text>
</comment>
<dbReference type="AlphaFoldDB" id="A0AAV4YBF4"/>
<evidence type="ECO:0000313" key="2">
    <source>
        <dbReference type="Proteomes" id="UP001054945"/>
    </source>
</evidence>
<dbReference type="Proteomes" id="UP001054945">
    <property type="component" value="Unassembled WGS sequence"/>
</dbReference>
<accession>A0AAV4YBF4</accession>
<proteinExistence type="predicted"/>
<organism evidence="1 2">
    <name type="scientific">Caerostris extrusa</name>
    <name type="common">Bark spider</name>
    <name type="synonym">Caerostris bankana</name>
    <dbReference type="NCBI Taxonomy" id="172846"/>
    <lineage>
        <taxon>Eukaryota</taxon>
        <taxon>Metazoa</taxon>
        <taxon>Ecdysozoa</taxon>
        <taxon>Arthropoda</taxon>
        <taxon>Chelicerata</taxon>
        <taxon>Arachnida</taxon>
        <taxon>Araneae</taxon>
        <taxon>Araneomorphae</taxon>
        <taxon>Entelegynae</taxon>
        <taxon>Araneoidea</taxon>
        <taxon>Araneidae</taxon>
        <taxon>Caerostris</taxon>
    </lineage>
</organism>
<sequence>MKKKRKQRLLKSSVITSESSHLMPPLADFSFFFVPHLHSACTKRRPLVADSSGGALEHVLLSRCFLQRNERFRYRSGRGFDAILRLNTRTHCGIT</sequence>
<dbReference type="EMBL" id="BPLR01001729">
    <property type="protein sequence ID" value="GIZ04395.1"/>
    <property type="molecule type" value="Genomic_DNA"/>
</dbReference>
<reference evidence="1 2" key="1">
    <citation type="submission" date="2021-06" db="EMBL/GenBank/DDBJ databases">
        <title>Caerostris extrusa draft genome.</title>
        <authorList>
            <person name="Kono N."/>
            <person name="Arakawa K."/>
        </authorList>
    </citation>
    <scope>NUCLEOTIDE SEQUENCE [LARGE SCALE GENOMIC DNA]</scope>
</reference>
<keyword evidence="2" id="KW-1185">Reference proteome</keyword>
<protein>
    <submittedName>
        <fullName evidence="1">Uncharacterized protein</fullName>
    </submittedName>
</protein>
<evidence type="ECO:0000313" key="1">
    <source>
        <dbReference type="EMBL" id="GIZ04395.1"/>
    </source>
</evidence>